<evidence type="ECO:0000313" key="3">
    <source>
        <dbReference type="Proteomes" id="UP000594638"/>
    </source>
</evidence>
<keyword evidence="2" id="KW-0371">Homeobox</keyword>
<keyword evidence="2" id="KW-0238">DNA-binding</keyword>
<dbReference type="GO" id="GO:0003677">
    <property type="term" value="F:DNA binding"/>
    <property type="evidence" value="ECO:0007669"/>
    <property type="project" value="UniProtKB-KW"/>
</dbReference>
<evidence type="ECO:0000259" key="1">
    <source>
        <dbReference type="Pfam" id="PF16719"/>
    </source>
</evidence>
<keyword evidence="3" id="KW-1185">Reference proteome</keyword>
<feature type="domain" description="SAWADEE" evidence="1">
    <location>
        <begin position="170"/>
        <end position="297"/>
    </location>
</feature>
<name>A0A8S0PFM0_OLEEU</name>
<evidence type="ECO:0000313" key="2">
    <source>
        <dbReference type="EMBL" id="CAA2949058.1"/>
    </source>
</evidence>
<dbReference type="OrthoDB" id="1885884at2759"/>
<dbReference type="PANTHER" id="PTHR33827:SF2">
    <property type="entry name" value="PROTEIN SAWADEE HOMEODOMAIN HOMOLOG 1"/>
    <property type="match status" value="1"/>
</dbReference>
<dbReference type="GO" id="GO:0003682">
    <property type="term" value="F:chromatin binding"/>
    <property type="evidence" value="ECO:0007669"/>
    <property type="project" value="InterPro"/>
</dbReference>
<accession>A0A8S0PFM0</accession>
<dbReference type="Gene3D" id="2.30.30.140">
    <property type="match status" value="1"/>
</dbReference>
<dbReference type="InterPro" id="IPR039276">
    <property type="entry name" value="SHH1/2"/>
</dbReference>
<dbReference type="Gene3D" id="2.40.50.40">
    <property type="match status" value="1"/>
</dbReference>
<dbReference type="PANTHER" id="PTHR33827">
    <property type="entry name" value="PROTEIN SAWADEE HOMEODOMAIN HOMOLOG 2"/>
    <property type="match status" value="1"/>
</dbReference>
<protein>
    <submittedName>
        <fullName evidence="2">SAWADEE HOMEODOMAIN HOMOLOG 1</fullName>
    </submittedName>
</protein>
<dbReference type="AlphaFoldDB" id="A0A8S0PFM0"/>
<dbReference type="Pfam" id="PF16719">
    <property type="entry name" value="SAWADEE"/>
    <property type="match status" value="1"/>
</dbReference>
<comment type="caution">
    <text evidence="2">The sequence shown here is derived from an EMBL/GenBank/DDBJ whole genome shotgun (WGS) entry which is preliminary data.</text>
</comment>
<reference evidence="2 3" key="1">
    <citation type="submission" date="2019-12" db="EMBL/GenBank/DDBJ databases">
        <authorList>
            <person name="Alioto T."/>
            <person name="Alioto T."/>
            <person name="Gomez Garrido J."/>
        </authorList>
    </citation>
    <scope>NUCLEOTIDE SEQUENCE [LARGE SCALE GENOMIC DNA]</scope>
</reference>
<organism evidence="2 3">
    <name type="scientific">Olea europaea subsp. europaea</name>
    <dbReference type="NCBI Taxonomy" id="158383"/>
    <lineage>
        <taxon>Eukaryota</taxon>
        <taxon>Viridiplantae</taxon>
        <taxon>Streptophyta</taxon>
        <taxon>Embryophyta</taxon>
        <taxon>Tracheophyta</taxon>
        <taxon>Spermatophyta</taxon>
        <taxon>Magnoliopsida</taxon>
        <taxon>eudicotyledons</taxon>
        <taxon>Gunneridae</taxon>
        <taxon>Pentapetalae</taxon>
        <taxon>asterids</taxon>
        <taxon>lamiids</taxon>
        <taxon>Lamiales</taxon>
        <taxon>Oleaceae</taxon>
        <taxon>Oleeae</taxon>
        <taxon>Olea</taxon>
    </lineage>
</organism>
<proteinExistence type="predicted"/>
<dbReference type="EMBL" id="CACTIH010000071">
    <property type="protein sequence ID" value="CAA2949058.1"/>
    <property type="molecule type" value="Genomic_DNA"/>
</dbReference>
<sequence length="318" mass="36088">MNLTLTVSVTQRTEPSPCKGNRSGVCEKIMEDEVQTIVMKDYFTELQKEMNFEVEPMEMEDDFLEFTLAEIVEMEKKFKESKEKAISQVICQELATKFSCSPHRSEKSSVKWEQVQGWFQDKEKSLAAKVTSSSSCKAIVAYTNPAPRRKTPKVPVSTISADEAAVALSNLIFEAKSAKDYAWFDVGSFLNYKVHSSGEVAVRVRFAGFNKDEDEWINVQEAVRERSIPLQVSECHKVNVGDLVLCFREDEDYALYCDAHIVDIQRKLHDIEGCRCIFVVRYVTDDFEDKVVLNKLCCRPPSSASIPAIDLEPSVMSE</sequence>
<dbReference type="Gramene" id="OE9A035487T1">
    <property type="protein sequence ID" value="OE9A035487C1"/>
    <property type="gene ID" value="OE9A035487"/>
</dbReference>
<gene>
    <name evidence="2" type="ORF">OLEA9_A035487</name>
</gene>
<dbReference type="InterPro" id="IPR032001">
    <property type="entry name" value="SAWADEE_dom"/>
</dbReference>
<dbReference type="Proteomes" id="UP000594638">
    <property type="component" value="Unassembled WGS sequence"/>
</dbReference>